<comment type="caution">
    <text evidence="2">The sequence shown here is derived from an EMBL/GenBank/DDBJ whole genome shotgun (WGS) entry which is preliminary data.</text>
</comment>
<sequence>MASDNDSESTPSTPPTTKRRRSTTTESQTSPLPASKRPQIAQESNDDDPPSHPRARPYNLRATNSSNPGKALGVYKRTREEWLAEQAQKRAQKEATKGKPAAVKTSTARSTVLSELTKRFQEERKELDVHDTFHPAQSSKDFSHAYLSPPPSQISMTYSNTNDRVRSKSKDADRDGNGGRDADDEDDLYNFQGGADDDSRWDEDYVSENGDHGGYVGVAGEYEDEDMDGDQSVFPKGAQVVDRDTSVAKEPRFDDAASDRDAMDVDKAEDVASRLVIFDVDDFESEDEDVEEPEHVGKGGDRRSPGMDLREGADSWELPPDVRDWHGDEEIDGEEEPVKKLTPAEKKAILVRAARKRVFNEEEEPPQVAQKPKEKQKREEKQKGKEKQKGMAKGKEREQRPTSPGRGSALNPDWRSAIKKPAAAKKPTHRRQDSNLVGGFDDDDVDQDGPASSSKSGPRARQVSHRV</sequence>
<feature type="region of interest" description="Disordered" evidence="1">
    <location>
        <begin position="123"/>
        <end position="237"/>
    </location>
</feature>
<proteinExistence type="predicted"/>
<feature type="compositionally biased region" description="Acidic residues" evidence="1">
    <location>
        <begin position="195"/>
        <end position="206"/>
    </location>
</feature>
<evidence type="ECO:0000256" key="1">
    <source>
        <dbReference type="SAM" id="MobiDB-lite"/>
    </source>
</evidence>
<dbReference type="Proteomes" id="UP001212997">
    <property type="component" value="Unassembled WGS sequence"/>
</dbReference>
<feature type="region of interest" description="Disordered" evidence="1">
    <location>
        <begin position="283"/>
        <end position="467"/>
    </location>
</feature>
<dbReference type="EMBL" id="JANAWD010001156">
    <property type="protein sequence ID" value="KAJ3474085.1"/>
    <property type="molecule type" value="Genomic_DNA"/>
</dbReference>
<evidence type="ECO:0000313" key="3">
    <source>
        <dbReference type="Proteomes" id="UP001212997"/>
    </source>
</evidence>
<feature type="compositionally biased region" description="Basic and acidic residues" evidence="1">
    <location>
        <begin position="336"/>
        <end position="348"/>
    </location>
</feature>
<feature type="compositionally biased region" description="Polar residues" evidence="1">
    <location>
        <begin position="153"/>
        <end position="162"/>
    </location>
</feature>
<gene>
    <name evidence="2" type="ORF">NLI96_g12659</name>
</gene>
<keyword evidence="3" id="KW-1185">Reference proteome</keyword>
<feature type="compositionally biased region" description="Basic and acidic residues" evidence="1">
    <location>
        <begin position="293"/>
        <end position="313"/>
    </location>
</feature>
<dbReference type="AlphaFoldDB" id="A0AAD5UPI1"/>
<accession>A0AAD5UPI1</accession>
<feature type="compositionally biased region" description="Basic and acidic residues" evidence="1">
    <location>
        <begin position="163"/>
        <end position="181"/>
    </location>
</feature>
<reference evidence="2" key="1">
    <citation type="submission" date="2022-07" db="EMBL/GenBank/DDBJ databases">
        <title>Genome Sequence of Physisporinus lineatus.</title>
        <authorList>
            <person name="Buettner E."/>
        </authorList>
    </citation>
    <scope>NUCLEOTIDE SEQUENCE</scope>
    <source>
        <strain evidence="2">VT162</strain>
    </source>
</reference>
<protein>
    <submittedName>
        <fullName evidence="2">Uncharacterized protein</fullName>
    </submittedName>
</protein>
<organism evidence="2 3">
    <name type="scientific">Meripilus lineatus</name>
    <dbReference type="NCBI Taxonomy" id="2056292"/>
    <lineage>
        <taxon>Eukaryota</taxon>
        <taxon>Fungi</taxon>
        <taxon>Dikarya</taxon>
        <taxon>Basidiomycota</taxon>
        <taxon>Agaricomycotina</taxon>
        <taxon>Agaricomycetes</taxon>
        <taxon>Polyporales</taxon>
        <taxon>Meripilaceae</taxon>
        <taxon>Meripilus</taxon>
    </lineage>
</organism>
<feature type="compositionally biased region" description="Basic and acidic residues" evidence="1">
    <location>
        <begin position="77"/>
        <end position="97"/>
    </location>
</feature>
<feature type="compositionally biased region" description="Acidic residues" evidence="1">
    <location>
        <begin position="283"/>
        <end position="292"/>
    </location>
</feature>
<feature type="compositionally biased region" description="Basic and acidic residues" evidence="1">
    <location>
        <begin position="371"/>
        <end position="400"/>
    </location>
</feature>
<feature type="region of interest" description="Disordered" evidence="1">
    <location>
        <begin position="1"/>
        <end position="110"/>
    </location>
</feature>
<evidence type="ECO:0000313" key="2">
    <source>
        <dbReference type="EMBL" id="KAJ3474085.1"/>
    </source>
</evidence>
<feature type="compositionally biased region" description="Basic and acidic residues" evidence="1">
    <location>
        <begin position="123"/>
        <end position="133"/>
    </location>
</feature>
<name>A0AAD5UPI1_9APHY</name>